<organism evidence="1 2">
    <name type="scientific">Zingiber officinale</name>
    <name type="common">Ginger</name>
    <name type="synonym">Amomum zingiber</name>
    <dbReference type="NCBI Taxonomy" id="94328"/>
    <lineage>
        <taxon>Eukaryota</taxon>
        <taxon>Viridiplantae</taxon>
        <taxon>Streptophyta</taxon>
        <taxon>Embryophyta</taxon>
        <taxon>Tracheophyta</taxon>
        <taxon>Spermatophyta</taxon>
        <taxon>Magnoliopsida</taxon>
        <taxon>Liliopsida</taxon>
        <taxon>Zingiberales</taxon>
        <taxon>Zingiberaceae</taxon>
        <taxon>Zingiber</taxon>
    </lineage>
</organism>
<gene>
    <name evidence="1" type="ORF">ZIOFF_074135</name>
</gene>
<keyword evidence="2" id="KW-1185">Reference proteome</keyword>
<reference evidence="1 2" key="1">
    <citation type="submission" date="2020-08" db="EMBL/GenBank/DDBJ databases">
        <title>Plant Genome Project.</title>
        <authorList>
            <person name="Zhang R.-G."/>
        </authorList>
    </citation>
    <scope>NUCLEOTIDE SEQUENCE [LARGE SCALE GENOMIC DNA]</scope>
    <source>
        <tissue evidence="1">Rhizome</tissue>
    </source>
</reference>
<accession>A0A8J5BZN2</accession>
<evidence type="ECO:0000313" key="2">
    <source>
        <dbReference type="Proteomes" id="UP000734854"/>
    </source>
</evidence>
<protein>
    <submittedName>
        <fullName evidence="1">Uncharacterized protein</fullName>
    </submittedName>
</protein>
<dbReference type="Proteomes" id="UP000734854">
    <property type="component" value="Unassembled WGS sequence"/>
</dbReference>
<dbReference type="EMBL" id="JACMSC010000022">
    <property type="protein sequence ID" value="KAG6469418.1"/>
    <property type="molecule type" value="Genomic_DNA"/>
</dbReference>
<dbReference type="AlphaFoldDB" id="A0A8J5BZN2"/>
<evidence type="ECO:0000313" key="1">
    <source>
        <dbReference type="EMBL" id="KAG6469418.1"/>
    </source>
</evidence>
<name>A0A8J5BZN2_ZINOF</name>
<comment type="caution">
    <text evidence="1">The sequence shown here is derived from an EMBL/GenBank/DDBJ whole genome shotgun (WGS) entry which is preliminary data.</text>
</comment>
<sequence length="104" mass="10667">MCAIVTVGGASSMWEIVSGSSLASSPTAIACEIQHSGTVVNATMATTIFSTTQVSLATQTVLLELIVIWLRNSSSSSSQPNLSDSDLSSSGGRFALNSLASLVR</sequence>
<proteinExistence type="predicted"/>